<evidence type="ECO:0000313" key="18">
    <source>
        <dbReference type="Proteomes" id="UP000198287"/>
    </source>
</evidence>
<dbReference type="SUPFAM" id="SSF53850">
    <property type="entry name" value="Periplasmic binding protein-like II"/>
    <property type="match status" value="1"/>
</dbReference>
<keyword evidence="3" id="KW-0813">Transport</keyword>
<keyword evidence="6 14" id="KW-1133">Transmembrane helix</keyword>
<comment type="similarity">
    <text evidence="2">Belongs to the glutamate-gated ion channel (TC 1.A.10.1) family.</text>
</comment>
<dbReference type="OMA" id="NTHIRRF"/>
<dbReference type="InterPro" id="IPR019594">
    <property type="entry name" value="Glu/Gly-bd"/>
</dbReference>
<name>A0A226ETI9_FOLCA</name>
<evidence type="ECO:0000313" key="17">
    <source>
        <dbReference type="EMBL" id="OXA59916.1"/>
    </source>
</evidence>
<keyword evidence="7" id="KW-0406">Ion transport</keyword>
<protein>
    <submittedName>
        <fullName evidence="17">Glutamate receptor ionotropic, kainate 1</fullName>
    </submittedName>
</protein>
<evidence type="ECO:0000256" key="4">
    <source>
        <dbReference type="ARBA" id="ARBA00022475"/>
    </source>
</evidence>
<dbReference type="GO" id="GO:0005886">
    <property type="term" value="C:plasma membrane"/>
    <property type="evidence" value="ECO:0007669"/>
    <property type="project" value="UniProtKB-SubCell"/>
</dbReference>
<evidence type="ECO:0000256" key="11">
    <source>
        <dbReference type="ARBA" id="ARBA00023286"/>
    </source>
</evidence>
<sequence>MPNSTESATGIMDFWRNGRLAKDEDSWFRDKTNNLRNLTLKCLTVEHPPSIIKYRSLDGYIEYAGTEMEVLKELAIIMNFNFDILDADPMTKWGGVSIENGSEFLYGAVARLANDEVDMALGSFIVLTKNLEYLDMSIPLDVACTSFLVANPLPRPRFLALILPFQLSLWILVVTICLIFAPLAFYLLAKLPLHAMEYRMFATKWNSIITSISIMSQVALHVWPKFWPIRLLIGWYWIFCLLITLAYRCAMVSFLTIPLFEPTIDNLKDLANSKFRVGGWGPGLKNLFTQEIKSDDANDDKARQYLSGIYELVPDYDTGLNLVAERKFAMYENVRYLKFMLRTRNVSKIGSPTMRVMKQCILPVHIGIAYQWNSPIAPKINTHIRRFQESGLMRKWSQRLIAKTKKYFQDKLEASSTTDDEQNEDDSESEESEAEVAAASGSTKERKQRVLSMRDLQGPIYLIIFGISISIIAFLVELFTNRSKVKRKLLTQIPSRFPRGTSFDVFTKISEKALKVKTDRELKAILREMGKLPKRKDKLKRLVKRKVREIRNFHRKDEMIFPYIE</sequence>
<gene>
    <name evidence="17" type="ORF">Fcan01_05164</name>
</gene>
<evidence type="ECO:0000256" key="9">
    <source>
        <dbReference type="ARBA" id="ARBA00023170"/>
    </source>
</evidence>
<evidence type="ECO:0000256" key="2">
    <source>
        <dbReference type="ARBA" id="ARBA00008685"/>
    </source>
</evidence>
<dbReference type="GO" id="GO:0050906">
    <property type="term" value="P:detection of stimulus involved in sensory perception"/>
    <property type="evidence" value="ECO:0007669"/>
    <property type="project" value="UniProtKB-ARBA"/>
</dbReference>
<dbReference type="Pfam" id="PF10613">
    <property type="entry name" value="Lig_chan-Glu_bd"/>
    <property type="match status" value="1"/>
</dbReference>
<feature type="region of interest" description="Disordered" evidence="13">
    <location>
        <begin position="412"/>
        <end position="441"/>
    </location>
</feature>
<evidence type="ECO:0000256" key="1">
    <source>
        <dbReference type="ARBA" id="ARBA00004651"/>
    </source>
</evidence>
<dbReference type="PANTHER" id="PTHR42643">
    <property type="entry name" value="IONOTROPIC RECEPTOR 20A-RELATED"/>
    <property type="match status" value="1"/>
</dbReference>
<evidence type="ECO:0000256" key="6">
    <source>
        <dbReference type="ARBA" id="ARBA00022989"/>
    </source>
</evidence>
<keyword evidence="4" id="KW-1003">Cell membrane</keyword>
<evidence type="ECO:0000256" key="10">
    <source>
        <dbReference type="ARBA" id="ARBA00023180"/>
    </source>
</evidence>
<dbReference type="InterPro" id="IPR001320">
    <property type="entry name" value="Iontro_rcpt_C"/>
</dbReference>
<evidence type="ECO:0000256" key="14">
    <source>
        <dbReference type="SAM" id="Phobius"/>
    </source>
</evidence>
<feature type="transmembrane region" description="Helical" evidence="14">
    <location>
        <begin position="205"/>
        <end position="223"/>
    </location>
</feature>
<evidence type="ECO:0000256" key="5">
    <source>
        <dbReference type="ARBA" id="ARBA00022692"/>
    </source>
</evidence>
<feature type="domain" description="Ionotropic glutamate receptor C-terminal" evidence="15">
    <location>
        <begin position="167"/>
        <end position="466"/>
    </location>
</feature>
<keyword evidence="5 14" id="KW-0812">Transmembrane</keyword>
<keyword evidence="18" id="KW-1185">Reference proteome</keyword>
<dbReference type="Proteomes" id="UP000198287">
    <property type="component" value="Unassembled WGS sequence"/>
</dbReference>
<accession>A0A226ETI9</accession>
<evidence type="ECO:0000256" key="8">
    <source>
        <dbReference type="ARBA" id="ARBA00023136"/>
    </source>
</evidence>
<dbReference type="Gene3D" id="1.10.287.70">
    <property type="match status" value="1"/>
</dbReference>
<proteinExistence type="inferred from homology"/>
<keyword evidence="11" id="KW-1071">Ligand-gated ion channel</keyword>
<dbReference type="STRING" id="158441.A0A226ETI9"/>
<keyword evidence="12" id="KW-0407">Ion channel</keyword>
<evidence type="ECO:0000256" key="7">
    <source>
        <dbReference type="ARBA" id="ARBA00023065"/>
    </source>
</evidence>
<keyword evidence="10" id="KW-0325">Glycoprotein</keyword>
<feature type="domain" description="Ionotropic glutamate receptor L-glutamate and glycine-binding" evidence="16">
    <location>
        <begin position="39"/>
        <end position="150"/>
    </location>
</feature>
<evidence type="ECO:0000256" key="12">
    <source>
        <dbReference type="ARBA" id="ARBA00023303"/>
    </source>
</evidence>
<reference evidence="17 18" key="1">
    <citation type="submission" date="2015-12" db="EMBL/GenBank/DDBJ databases">
        <title>The genome of Folsomia candida.</title>
        <authorList>
            <person name="Faddeeva A."/>
            <person name="Derks M.F."/>
            <person name="Anvar Y."/>
            <person name="Smit S."/>
            <person name="Van Straalen N."/>
            <person name="Roelofs D."/>
        </authorList>
    </citation>
    <scope>NUCLEOTIDE SEQUENCE [LARGE SCALE GENOMIC DNA]</scope>
    <source>
        <strain evidence="17 18">VU population</strain>
        <tissue evidence="17">Whole body</tissue>
    </source>
</reference>
<dbReference type="Pfam" id="PF00060">
    <property type="entry name" value="Lig_chan"/>
    <property type="match status" value="1"/>
</dbReference>
<dbReference type="Gene3D" id="3.40.190.10">
    <property type="entry name" value="Periplasmic binding protein-like II"/>
    <property type="match status" value="1"/>
</dbReference>
<evidence type="ECO:0000259" key="16">
    <source>
        <dbReference type="Pfam" id="PF10613"/>
    </source>
</evidence>
<comment type="subcellular location">
    <subcellularLocation>
        <location evidence="1">Cell membrane</location>
        <topology evidence="1">Multi-pass membrane protein</topology>
    </subcellularLocation>
</comment>
<dbReference type="AlphaFoldDB" id="A0A226ETI9"/>
<dbReference type="EMBL" id="LNIX01000002">
    <property type="protein sequence ID" value="OXA59916.1"/>
    <property type="molecule type" value="Genomic_DNA"/>
</dbReference>
<dbReference type="OrthoDB" id="5984008at2759"/>
<dbReference type="GO" id="GO:0015276">
    <property type="term" value="F:ligand-gated monoatomic ion channel activity"/>
    <property type="evidence" value="ECO:0007669"/>
    <property type="project" value="InterPro"/>
</dbReference>
<feature type="transmembrane region" description="Helical" evidence="14">
    <location>
        <begin position="235"/>
        <end position="260"/>
    </location>
</feature>
<feature type="transmembrane region" description="Helical" evidence="14">
    <location>
        <begin position="460"/>
        <end position="479"/>
    </location>
</feature>
<keyword evidence="8 14" id="KW-0472">Membrane</keyword>
<evidence type="ECO:0000256" key="3">
    <source>
        <dbReference type="ARBA" id="ARBA00022448"/>
    </source>
</evidence>
<feature type="compositionally biased region" description="Acidic residues" evidence="13">
    <location>
        <begin position="418"/>
        <end position="434"/>
    </location>
</feature>
<dbReference type="PANTHER" id="PTHR42643:SF35">
    <property type="entry name" value="IONOTROPIC RECEPTOR 68A, ISOFORM A"/>
    <property type="match status" value="1"/>
</dbReference>
<organism evidence="17 18">
    <name type="scientific">Folsomia candida</name>
    <name type="common">Springtail</name>
    <dbReference type="NCBI Taxonomy" id="158441"/>
    <lineage>
        <taxon>Eukaryota</taxon>
        <taxon>Metazoa</taxon>
        <taxon>Ecdysozoa</taxon>
        <taxon>Arthropoda</taxon>
        <taxon>Hexapoda</taxon>
        <taxon>Collembola</taxon>
        <taxon>Entomobryomorpha</taxon>
        <taxon>Isotomoidea</taxon>
        <taxon>Isotomidae</taxon>
        <taxon>Proisotominae</taxon>
        <taxon>Folsomia</taxon>
    </lineage>
</organism>
<keyword evidence="9 17" id="KW-0675">Receptor</keyword>
<feature type="transmembrane region" description="Helical" evidence="14">
    <location>
        <begin position="158"/>
        <end position="185"/>
    </location>
</feature>
<evidence type="ECO:0000256" key="13">
    <source>
        <dbReference type="SAM" id="MobiDB-lite"/>
    </source>
</evidence>
<dbReference type="InterPro" id="IPR052192">
    <property type="entry name" value="Insect_Ionotropic_Sensory_Rcpt"/>
</dbReference>
<comment type="caution">
    <text evidence="17">The sequence shown here is derived from an EMBL/GenBank/DDBJ whole genome shotgun (WGS) entry which is preliminary data.</text>
</comment>
<evidence type="ECO:0000259" key="15">
    <source>
        <dbReference type="Pfam" id="PF00060"/>
    </source>
</evidence>